<dbReference type="CDD" id="cd10430">
    <property type="entry name" value="BI-1"/>
    <property type="match status" value="1"/>
</dbReference>
<feature type="transmembrane region" description="Helical" evidence="6">
    <location>
        <begin position="59"/>
        <end position="77"/>
    </location>
</feature>
<dbReference type="Proteomes" id="UP001438707">
    <property type="component" value="Unassembled WGS sequence"/>
</dbReference>
<dbReference type="InterPro" id="IPR006214">
    <property type="entry name" value="Bax_inhibitor_1-related"/>
</dbReference>
<dbReference type="PANTHER" id="PTHR23291:SF32">
    <property type="entry name" value="BAX INHIBITOR 1"/>
    <property type="match status" value="1"/>
</dbReference>
<protein>
    <recommendedName>
        <fullName evidence="9">Bax inhibitor 1</fullName>
    </recommendedName>
</protein>
<feature type="transmembrane region" description="Helical" evidence="6">
    <location>
        <begin position="215"/>
        <end position="236"/>
    </location>
</feature>
<accession>A0AAW1R9W3</accession>
<dbReference type="AlphaFoldDB" id="A0AAW1R9W3"/>
<comment type="similarity">
    <text evidence="2 6">Belongs to the BI1 family.</text>
</comment>
<feature type="transmembrane region" description="Helical" evidence="6">
    <location>
        <begin position="175"/>
        <end position="194"/>
    </location>
</feature>
<dbReference type="Pfam" id="PF01027">
    <property type="entry name" value="Bax1-I"/>
    <property type="match status" value="1"/>
</dbReference>
<evidence type="ECO:0000256" key="6">
    <source>
        <dbReference type="RuleBase" id="RU004379"/>
    </source>
</evidence>
<evidence type="ECO:0008006" key="9">
    <source>
        <dbReference type="Google" id="ProtNLM"/>
    </source>
</evidence>
<dbReference type="PANTHER" id="PTHR23291">
    <property type="entry name" value="BAX INHIBITOR-RELATED"/>
    <property type="match status" value="1"/>
</dbReference>
<evidence type="ECO:0000256" key="5">
    <source>
        <dbReference type="ARBA" id="ARBA00023136"/>
    </source>
</evidence>
<evidence type="ECO:0000256" key="1">
    <source>
        <dbReference type="ARBA" id="ARBA00004141"/>
    </source>
</evidence>
<gene>
    <name evidence="7" type="ORF">WJX74_007265</name>
</gene>
<sequence>MDFVDRISGRARHFDYNAVFKFTDLDVPVQQHLQKVYTTLMATLLASAVGTWIQIAFNLPVWLGLAGFIGGTFWLSMTPHHPENFSKRFTMLLGTGLSQGITLGQLISMALDMSGSGIILTAFAGTAAIFACFSGAAMLARRRSYLFLGGALSSAISLMLVLRLGTWLFGSGQALAFQAELYLGLLVFVGYVLFDTQMIIERAYAGEKDQIQHALSLFVDFMAIFVRVLIILMQNAEKKDKRKRRS</sequence>
<dbReference type="EMBL" id="JALJOS010000015">
    <property type="protein sequence ID" value="KAK9830790.1"/>
    <property type="molecule type" value="Genomic_DNA"/>
</dbReference>
<keyword evidence="5 6" id="KW-0472">Membrane</keyword>
<organism evidence="7 8">
    <name type="scientific">Apatococcus lobatus</name>
    <dbReference type="NCBI Taxonomy" id="904363"/>
    <lineage>
        <taxon>Eukaryota</taxon>
        <taxon>Viridiplantae</taxon>
        <taxon>Chlorophyta</taxon>
        <taxon>core chlorophytes</taxon>
        <taxon>Trebouxiophyceae</taxon>
        <taxon>Chlorellales</taxon>
        <taxon>Chlorellaceae</taxon>
        <taxon>Apatococcus</taxon>
    </lineage>
</organism>
<proteinExistence type="inferred from homology"/>
<keyword evidence="8" id="KW-1185">Reference proteome</keyword>
<feature type="transmembrane region" description="Helical" evidence="6">
    <location>
        <begin position="146"/>
        <end position="169"/>
    </location>
</feature>
<evidence type="ECO:0000256" key="2">
    <source>
        <dbReference type="ARBA" id="ARBA00010350"/>
    </source>
</evidence>
<evidence type="ECO:0000313" key="8">
    <source>
        <dbReference type="Proteomes" id="UP001438707"/>
    </source>
</evidence>
<evidence type="ECO:0000313" key="7">
    <source>
        <dbReference type="EMBL" id="KAK9830790.1"/>
    </source>
</evidence>
<reference evidence="7 8" key="1">
    <citation type="journal article" date="2024" name="Nat. Commun.">
        <title>Phylogenomics reveals the evolutionary origins of lichenization in chlorophyte algae.</title>
        <authorList>
            <person name="Puginier C."/>
            <person name="Libourel C."/>
            <person name="Otte J."/>
            <person name="Skaloud P."/>
            <person name="Haon M."/>
            <person name="Grisel S."/>
            <person name="Petersen M."/>
            <person name="Berrin J.G."/>
            <person name="Delaux P.M."/>
            <person name="Dal Grande F."/>
            <person name="Keller J."/>
        </authorList>
    </citation>
    <scope>NUCLEOTIDE SEQUENCE [LARGE SCALE GENOMIC DNA]</scope>
    <source>
        <strain evidence="7 8">SAG 2145</strain>
    </source>
</reference>
<dbReference type="GO" id="GO:0016020">
    <property type="term" value="C:membrane"/>
    <property type="evidence" value="ECO:0007669"/>
    <property type="project" value="UniProtKB-SubCell"/>
</dbReference>
<keyword evidence="4 6" id="KW-1133">Transmembrane helix</keyword>
<evidence type="ECO:0000256" key="3">
    <source>
        <dbReference type="ARBA" id="ARBA00022692"/>
    </source>
</evidence>
<name>A0AAW1R9W3_9CHLO</name>
<comment type="subcellular location">
    <subcellularLocation>
        <location evidence="1">Membrane</location>
        <topology evidence="1">Multi-pass membrane protein</topology>
    </subcellularLocation>
</comment>
<evidence type="ECO:0000256" key="4">
    <source>
        <dbReference type="ARBA" id="ARBA00022989"/>
    </source>
</evidence>
<feature type="transmembrane region" description="Helical" evidence="6">
    <location>
        <begin position="117"/>
        <end position="139"/>
    </location>
</feature>
<comment type="caution">
    <text evidence="7">The sequence shown here is derived from an EMBL/GenBank/DDBJ whole genome shotgun (WGS) entry which is preliminary data.</text>
</comment>
<keyword evidence="3 6" id="KW-0812">Transmembrane</keyword>